<dbReference type="PROSITE" id="PS51257">
    <property type="entry name" value="PROKAR_LIPOPROTEIN"/>
    <property type="match status" value="1"/>
</dbReference>
<evidence type="ECO:0000256" key="3">
    <source>
        <dbReference type="ARBA" id="ARBA00022670"/>
    </source>
</evidence>
<evidence type="ECO:0000256" key="4">
    <source>
        <dbReference type="ARBA" id="ARBA00022692"/>
    </source>
</evidence>
<dbReference type="NCBIfam" id="TIGR02602">
    <property type="entry name" value="8TM_EpsH"/>
    <property type="match status" value="1"/>
</dbReference>
<evidence type="ECO:0000256" key="7">
    <source>
        <dbReference type="ARBA" id="ARBA00023136"/>
    </source>
</evidence>
<protein>
    <submittedName>
        <fullName evidence="9">Exosortase</fullName>
    </submittedName>
</protein>
<evidence type="ECO:0000256" key="6">
    <source>
        <dbReference type="ARBA" id="ARBA00022989"/>
    </source>
</evidence>
<dbReference type="GO" id="GO:0006508">
    <property type="term" value="P:proteolysis"/>
    <property type="evidence" value="ECO:0007669"/>
    <property type="project" value="UniProtKB-KW"/>
</dbReference>
<evidence type="ECO:0000256" key="1">
    <source>
        <dbReference type="ARBA" id="ARBA00004651"/>
    </source>
</evidence>
<keyword evidence="2" id="KW-1003">Cell membrane</keyword>
<sequence>MKPSKPSEDSKKLPGGLAACLAVLSVACLFSYWHVVERLWKLWGSSPDMSHGYLVPVIAAGLLWIRRSRRPSAEEVGGWGWFALGIVILSLGGALRLTGILYRSTTIEAWSILPFCLGLTLCCGGRKGLVWAWPSVVFLAFMLPLPNSVGGLLSASLQRMATISSTYLLQLLGIPAIAQGNVIWLSQETVGVAEACNGLRMLTSFCAMAVAACFIIERPFWQNGIVLLSAPLIGVIANLLRVTATGAAYEWSDSEAFSTFIHDFAGWLMMPIGIAMLWGELKILQNVFLASDDDLQSLTPYHSTNGAAASG</sequence>
<keyword evidence="3" id="KW-0645">Protease</keyword>
<feature type="transmembrane region" description="Helical" evidence="8">
    <location>
        <begin position="264"/>
        <end position="281"/>
    </location>
</feature>
<comment type="subcellular location">
    <subcellularLocation>
        <location evidence="1">Cell membrane</location>
        <topology evidence="1">Multi-pass membrane protein</topology>
    </subcellularLocation>
</comment>
<dbReference type="InterPro" id="IPR026392">
    <property type="entry name" value="Exo/Archaeosortase_dom"/>
</dbReference>
<dbReference type="InterPro" id="IPR013426">
    <property type="entry name" value="EpsH-like"/>
</dbReference>
<feature type="transmembrane region" description="Helical" evidence="8">
    <location>
        <begin position="167"/>
        <end position="186"/>
    </location>
</feature>
<dbReference type="Proteomes" id="UP000237819">
    <property type="component" value="Unassembled WGS sequence"/>
</dbReference>
<dbReference type="InterPro" id="IPR019127">
    <property type="entry name" value="Exosortase"/>
</dbReference>
<feature type="transmembrane region" description="Helical" evidence="8">
    <location>
        <begin position="198"/>
        <end position="216"/>
    </location>
</feature>
<evidence type="ECO:0000313" key="9">
    <source>
        <dbReference type="EMBL" id="PQO43886.1"/>
    </source>
</evidence>
<feature type="transmembrane region" description="Helical" evidence="8">
    <location>
        <begin position="50"/>
        <end position="66"/>
    </location>
</feature>
<dbReference type="EMBL" id="PUHZ01000022">
    <property type="protein sequence ID" value="PQO43886.1"/>
    <property type="molecule type" value="Genomic_DNA"/>
</dbReference>
<dbReference type="AlphaFoldDB" id="A0A2S8GHE8"/>
<keyword evidence="4 8" id="KW-0812">Transmembrane</keyword>
<reference evidence="9 10" key="1">
    <citation type="submission" date="2018-02" db="EMBL/GenBank/DDBJ databases">
        <title>Comparative genomes isolates from brazilian mangrove.</title>
        <authorList>
            <person name="Araujo J.E."/>
            <person name="Taketani R.G."/>
            <person name="Silva M.C.P."/>
            <person name="Loureco M.V."/>
            <person name="Andreote F.D."/>
        </authorList>
    </citation>
    <scope>NUCLEOTIDE SEQUENCE [LARGE SCALE GENOMIC DNA]</scope>
    <source>
        <strain evidence="9 10">Nap-Phe MGV</strain>
    </source>
</reference>
<organism evidence="9 10">
    <name type="scientific">Blastopirellula marina</name>
    <dbReference type="NCBI Taxonomy" id="124"/>
    <lineage>
        <taxon>Bacteria</taxon>
        <taxon>Pseudomonadati</taxon>
        <taxon>Planctomycetota</taxon>
        <taxon>Planctomycetia</taxon>
        <taxon>Pirellulales</taxon>
        <taxon>Pirellulaceae</taxon>
        <taxon>Blastopirellula</taxon>
    </lineage>
</organism>
<feature type="transmembrane region" description="Helical" evidence="8">
    <location>
        <begin position="225"/>
        <end position="244"/>
    </location>
</feature>
<dbReference type="Pfam" id="PF09721">
    <property type="entry name" value="Exosortase_EpsH"/>
    <property type="match status" value="1"/>
</dbReference>
<proteinExistence type="predicted"/>
<evidence type="ECO:0000256" key="5">
    <source>
        <dbReference type="ARBA" id="ARBA00022801"/>
    </source>
</evidence>
<evidence type="ECO:0000313" key="10">
    <source>
        <dbReference type="Proteomes" id="UP000237819"/>
    </source>
</evidence>
<dbReference type="GO" id="GO:0008233">
    <property type="term" value="F:peptidase activity"/>
    <property type="evidence" value="ECO:0007669"/>
    <property type="project" value="UniProtKB-KW"/>
</dbReference>
<name>A0A2S8GHE8_9BACT</name>
<keyword evidence="6 8" id="KW-1133">Transmembrane helix</keyword>
<feature type="transmembrane region" description="Helical" evidence="8">
    <location>
        <begin position="136"/>
        <end position="155"/>
    </location>
</feature>
<dbReference type="NCBIfam" id="TIGR04178">
    <property type="entry name" value="exo_archaeo"/>
    <property type="match status" value="1"/>
</dbReference>
<keyword evidence="7 8" id="KW-0472">Membrane</keyword>
<evidence type="ECO:0000256" key="2">
    <source>
        <dbReference type="ARBA" id="ARBA00022475"/>
    </source>
</evidence>
<evidence type="ECO:0000256" key="8">
    <source>
        <dbReference type="SAM" id="Phobius"/>
    </source>
</evidence>
<comment type="caution">
    <text evidence="9">The sequence shown here is derived from an EMBL/GenBank/DDBJ whole genome shotgun (WGS) entry which is preliminary data.</text>
</comment>
<feature type="transmembrane region" description="Helical" evidence="8">
    <location>
        <begin position="12"/>
        <end position="35"/>
    </location>
</feature>
<gene>
    <name evidence="9" type="ORF">C5Y93_22130</name>
</gene>
<keyword evidence="5" id="KW-0378">Hydrolase</keyword>
<accession>A0A2S8GHE8</accession>
<feature type="transmembrane region" description="Helical" evidence="8">
    <location>
        <begin position="78"/>
        <end position="102"/>
    </location>
</feature>
<dbReference type="GO" id="GO:0005886">
    <property type="term" value="C:plasma membrane"/>
    <property type="evidence" value="ECO:0007669"/>
    <property type="project" value="UniProtKB-SubCell"/>
</dbReference>